<dbReference type="InterPro" id="IPR003443">
    <property type="entry name" value="IL-15/IL-21_fam"/>
</dbReference>
<evidence type="ECO:0000313" key="9">
    <source>
        <dbReference type="Proteomes" id="UP000472264"/>
    </source>
</evidence>
<evidence type="ECO:0000256" key="7">
    <source>
        <dbReference type="SAM" id="SignalP"/>
    </source>
</evidence>
<dbReference type="GO" id="GO:0006955">
    <property type="term" value="P:immune response"/>
    <property type="evidence" value="ECO:0007669"/>
    <property type="project" value="InterPro"/>
</dbReference>
<keyword evidence="5 7" id="KW-0732">Signal</keyword>
<keyword evidence="4" id="KW-0964">Secreted</keyword>
<dbReference type="Ensembl" id="ENSENLT00000010720.1">
    <property type="protein sequence ID" value="ENSENLP00000010259.1"/>
    <property type="gene ID" value="ENSENLG00000004919.1"/>
</dbReference>
<reference evidence="8" key="1">
    <citation type="submission" date="2021-04" db="EMBL/GenBank/DDBJ databases">
        <authorList>
            <consortium name="Wellcome Sanger Institute Data Sharing"/>
        </authorList>
    </citation>
    <scope>NUCLEOTIDE SEQUENCE [LARGE SCALE GENOMIC DNA]</scope>
</reference>
<reference evidence="8" key="2">
    <citation type="submission" date="2025-08" db="UniProtKB">
        <authorList>
            <consortium name="Ensembl"/>
        </authorList>
    </citation>
    <scope>IDENTIFICATION</scope>
</reference>
<dbReference type="InterPro" id="IPR009079">
    <property type="entry name" value="4_helix_cytokine-like_core"/>
</dbReference>
<keyword evidence="3" id="KW-0202">Cytokine</keyword>
<dbReference type="SUPFAM" id="SSF47266">
    <property type="entry name" value="4-helical cytokines"/>
    <property type="match status" value="1"/>
</dbReference>
<dbReference type="OMA" id="FCLFAVC"/>
<keyword evidence="9" id="KW-1185">Reference proteome</keyword>
<dbReference type="InParanoid" id="A0A665TK65"/>
<evidence type="ECO:0000256" key="1">
    <source>
        <dbReference type="ARBA" id="ARBA00004613"/>
    </source>
</evidence>
<dbReference type="Gene3D" id="1.20.1250.70">
    <property type="entry name" value="Interleukin-15/Interleukin-21"/>
    <property type="match status" value="1"/>
</dbReference>
<feature type="chain" id="PRO_5025564369" evidence="7">
    <location>
        <begin position="20"/>
        <end position="157"/>
    </location>
</feature>
<comment type="similarity">
    <text evidence="2">Belongs to the IL-15/IL-21 family.</text>
</comment>
<dbReference type="AlphaFoldDB" id="A0A665TK65"/>
<keyword evidence="6" id="KW-1015">Disulfide bond</keyword>
<reference evidence="8" key="3">
    <citation type="submission" date="2025-09" db="UniProtKB">
        <authorList>
            <consortium name="Ensembl"/>
        </authorList>
    </citation>
    <scope>IDENTIFICATION</scope>
</reference>
<protein>
    <submittedName>
        <fullName evidence="8">Uncharacterized protein</fullName>
    </submittedName>
</protein>
<feature type="signal peptide" evidence="7">
    <location>
        <begin position="1"/>
        <end position="19"/>
    </location>
</feature>
<sequence>MKLIAVCLFAACCYSLASAIITNGPDTTYQRKKLEEVLRQLYDVKEIMQHNEKMLSTPPENIEDCCCLSALQCFKANMEVHFNTTERNQKKLLKSLKSHLTVSKAGLNFCNSESQMSTCQTCDSHPQVTVQVFLNRLESLIQRVSAFAVIIIIDTFL</sequence>
<organism evidence="8 9">
    <name type="scientific">Echeneis naucrates</name>
    <name type="common">Live sharksucker</name>
    <dbReference type="NCBI Taxonomy" id="173247"/>
    <lineage>
        <taxon>Eukaryota</taxon>
        <taxon>Metazoa</taxon>
        <taxon>Chordata</taxon>
        <taxon>Craniata</taxon>
        <taxon>Vertebrata</taxon>
        <taxon>Euteleostomi</taxon>
        <taxon>Actinopterygii</taxon>
        <taxon>Neopterygii</taxon>
        <taxon>Teleostei</taxon>
        <taxon>Neoteleostei</taxon>
        <taxon>Acanthomorphata</taxon>
        <taxon>Carangaria</taxon>
        <taxon>Carangiformes</taxon>
        <taxon>Echeneidae</taxon>
        <taxon>Echeneis</taxon>
    </lineage>
</organism>
<dbReference type="PANTHER" id="PTHR14356">
    <property type="entry name" value="INTERLEUKIN-15-RELATED"/>
    <property type="match status" value="1"/>
</dbReference>
<dbReference type="GO" id="GO:0005125">
    <property type="term" value="F:cytokine activity"/>
    <property type="evidence" value="ECO:0007669"/>
    <property type="project" value="UniProtKB-KW"/>
</dbReference>
<accession>A0A665TK65</accession>
<evidence type="ECO:0000256" key="2">
    <source>
        <dbReference type="ARBA" id="ARBA00006050"/>
    </source>
</evidence>
<name>A0A665TK65_ECHNA</name>
<dbReference type="Proteomes" id="UP000472264">
    <property type="component" value="Chromosome 10"/>
</dbReference>
<evidence type="ECO:0000313" key="8">
    <source>
        <dbReference type="Ensembl" id="ENSENLP00000010259.1"/>
    </source>
</evidence>
<evidence type="ECO:0000256" key="4">
    <source>
        <dbReference type="ARBA" id="ARBA00022525"/>
    </source>
</evidence>
<evidence type="ECO:0000256" key="3">
    <source>
        <dbReference type="ARBA" id="ARBA00022514"/>
    </source>
</evidence>
<evidence type="ECO:0000256" key="6">
    <source>
        <dbReference type="ARBA" id="ARBA00023157"/>
    </source>
</evidence>
<dbReference type="GO" id="GO:0005615">
    <property type="term" value="C:extracellular space"/>
    <property type="evidence" value="ECO:0007669"/>
    <property type="project" value="UniProtKB-KW"/>
</dbReference>
<evidence type="ECO:0000256" key="5">
    <source>
        <dbReference type="ARBA" id="ARBA00022729"/>
    </source>
</evidence>
<comment type="subcellular location">
    <subcellularLocation>
        <location evidence="1">Secreted</location>
    </subcellularLocation>
</comment>
<proteinExistence type="inferred from homology"/>
<dbReference type="GO" id="GO:0005126">
    <property type="term" value="F:cytokine receptor binding"/>
    <property type="evidence" value="ECO:0007669"/>
    <property type="project" value="InterPro"/>
</dbReference>